<proteinExistence type="predicted"/>
<dbReference type="Proteomes" id="UP000319783">
    <property type="component" value="Unassembled WGS sequence"/>
</dbReference>
<accession>A0A533Q6Y6</accession>
<protein>
    <submittedName>
        <fullName evidence="1">Mobile element protein</fullName>
    </submittedName>
</protein>
<organism evidence="1 2">
    <name type="scientific">Candidatus Jettenia ecosi</name>
    <dbReference type="NCBI Taxonomy" id="2494326"/>
    <lineage>
        <taxon>Bacteria</taxon>
        <taxon>Pseudomonadati</taxon>
        <taxon>Planctomycetota</taxon>
        <taxon>Candidatus Brocadiia</taxon>
        <taxon>Candidatus Brocadiales</taxon>
        <taxon>Candidatus Brocadiaceae</taxon>
        <taxon>Candidatus Jettenia</taxon>
    </lineage>
</organism>
<reference evidence="1 2" key="1">
    <citation type="submission" date="2019-04" db="EMBL/GenBank/DDBJ databases">
        <title>Genome of a novel bacterium Candidatus Jettenia ecosi reconstructed from metagenome of an anammox bioreactor.</title>
        <authorList>
            <person name="Mardanov A.V."/>
            <person name="Beletsky A.V."/>
            <person name="Ravin N.V."/>
            <person name="Botchkova E.A."/>
            <person name="Litti Y.V."/>
            <person name="Nozhevnikova A.N."/>
        </authorList>
    </citation>
    <scope>NUCLEOTIDE SEQUENCE [LARGE SCALE GENOMIC DNA]</scope>
    <source>
        <strain evidence="1">J2</strain>
    </source>
</reference>
<evidence type="ECO:0000313" key="2">
    <source>
        <dbReference type="Proteomes" id="UP000319783"/>
    </source>
</evidence>
<sequence length="64" mass="7255">MDLRDSIPLFIKITDGKVHDINILDDLIPEPGFFYIMDRVDKSLGLICDQTIVLSNTDSAKDYP</sequence>
<comment type="caution">
    <text evidence="1">The sequence shown here is derived from an EMBL/GenBank/DDBJ whole genome shotgun (WGS) entry which is preliminary data.</text>
</comment>
<evidence type="ECO:0000313" key="1">
    <source>
        <dbReference type="EMBL" id="TLD40384.1"/>
    </source>
</evidence>
<dbReference type="AlphaFoldDB" id="A0A533Q6Y6"/>
<name>A0A533Q6Y6_9BACT</name>
<gene>
    <name evidence="1" type="ORF">JETT_3344</name>
</gene>
<dbReference type="EMBL" id="SULG01000105">
    <property type="protein sequence ID" value="TLD40384.1"/>
    <property type="molecule type" value="Genomic_DNA"/>
</dbReference>